<evidence type="ECO:0000313" key="2">
    <source>
        <dbReference type="Proteomes" id="UP000076871"/>
    </source>
</evidence>
<dbReference type="AlphaFoldDB" id="A0A165EFM5"/>
<dbReference type="Proteomes" id="UP000076871">
    <property type="component" value="Unassembled WGS sequence"/>
</dbReference>
<proteinExistence type="predicted"/>
<accession>A0A165EFM5</accession>
<protein>
    <submittedName>
        <fullName evidence="1">Uncharacterized protein</fullName>
    </submittedName>
</protein>
<keyword evidence="2" id="KW-1185">Reference proteome</keyword>
<gene>
    <name evidence="1" type="ORF">LAESUDRAFT_713803</name>
</gene>
<dbReference type="EMBL" id="KV427621">
    <property type="protein sequence ID" value="KZT06957.1"/>
    <property type="molecule type" value="Genomic_DNA"/>
</dbReference>
<dbReference type="InParanoid" id="A0A165EFM5"/>
<organism evidence="1 2">
    <name type="scientific">Laetiporus sulphureus 93-53</name>
    <dbReference type="NCBI Taxonomy" id="1314785"/>
    <lineage>
        <taxon>Eukaryota</taxon>
        <taxon>Fungi</taxon>
        <taxon>Dikarya</taxon>
        <taxon>Basidiomycota</taxon>
        <taxon>Agaricomycotina</taxon>
        <taxon>Agaricomycetes</taxon>
        <taxon>Polyporales</taxon>
        <taxon>Laetiporus</taxon>
    </lineage>
</organism>
<sequence length="161" mass="18092">MAFSAGDWMAQIRRCFGTSQQCSECYHPSGMSKVSLDNRLLVANNITTRFDMYKIPSGLHWLSVRAPSKRPDMILPVLIHDGPCLLCASDGEHIQTLRMRDRVPVQALSRSAKIFSPPTRNAYMIAAATSIAGAMNDVQIWYMIDVDVDVKFEQLRDNDRG</sequence>
<dbReference type="GeneID" id="63824046"/>
<evidence type="ECO:0000313" key="1">
    <source>
        <dbReference type="EMBL" id="KZT06957.1"/>
    </source>
</evidence>
<dbReference type="RefSeq" id="XP_040764697.1">
    <property type="nucleotide sequence ID" value="XM_040907017.1"/>
</dbReference>
<reference evidence="1 2" key="1">
    <citation type="journal article" date="2016" name="Mol. Biol. Evol.">
        <title>Comparative Genomics of Early-Diverging Mushroom-Forming Fungi Provides Insights into the Origins of Lignocellulose Decay Capabilities.</title>
        <authorList>
            <person name="Nagy L.G."/>
            <person name="Riley R."/>
            <person name="Tritt A."/>
            <person name="Adam C."/>
            <person name="Daum C."/>
            <person name="Floudas D."/>
            <person name="Sun H."/>
            <person name="Yadav J.S."/>
            <person name="Pangilinan J."/>
            <person name="Larsson K.H."/>
            <person name="Matsuura K."/>
            <person name="Barry K."/>
            <person name="Labutti K."/>
            <person name="Kuo R."/>
            <person name="Ohm R.A."/>
            <person name="Bhattacharya S.S."/>
            <person name="Shirouzu T."/>
            <person name="Yoshinaga Y."/>
            <person name="Martin F.M."/>
            <person name="Grigoriev I.V."/>
            <person name="Hibbett D.S."/>
        </authorList>
    </citation>
    <scope>NUCLEOTIDE SEQUENCE [LARGE SCALE GENOMIC DNA]</scope>
    <source>
        <strain evidence="1 2">93-53</strain>
    </source>
</reference>
<name>A0A165EFM5_9APHY</name>